<keyword evidence="4" id="KW-0472">Membrane</keyword>
<feature type="domain" description="RagB/SusD" evidence="6">
    <location>
        <begin position="283"/>
        <end position="598"/>
    </location>
</feature>
<evidence type="ECO:0000256" key="5">
    <source>
        <dbReference type="ARBA" id="ARBA00023237"/>
    </source>
</evidence>
<keyword evidence="5" id="KW-0998">Cell outer membrane</keyword>
<evidence type="ECO:0000259" key="6">
    <source>
        <dbReference type="Pfam" id="PF07980"/>
    </source>
</evidence>
<dbReference type="AlphaFoldDB" id="A0A1M7ACP3"/>
<comment type="subcellular location">
    <subcellularLocation>
        <location evidence="1">Cell outer membrane</location>
    </subcellularLocation>
</comment>
<keyword evidence="9" id="KW-1185">Reference proteome</keyword>
<evidence type="ECO:0000256" key="2">
    <source>
        <dbReference type="ARBA" id="ARBA00006275"/>
    </source>
</evidence>
<dbReference type="Pfam" id="PF07980">
    <property type="entry name" value="SusD_RagB"/>
    <property type="match status" value="1"/>
</dbReference>
<name>A0A1M7ACP3_9BACT</name>
<evidence type="ECO:0000256" key="4">
    <source>
        <dbReference type="ARBA" id="ARBA00023136"/>
    </source>
</evidence>
<dbReference type="Gene3D" id="1.25.40.390">
    <property type="match status" value="1"/>
</dbReference>
<dbReference type="Proteomes" id="UP000184420">
    <property type="component" value="Unassembled WGS sequence"/>
</dbReference>
<evidence type="ECO:0000259" key="7">
    <source>
        <dbReference type="Pfam" id="PF14322"/>
    </source>
</evidence>
<accession>A0A1M7ACP3</accession>
<dbReference type="InterPro" id="IPR012944">
    <property type="entry name" value="SusD_RagB_dom"/>
</dbReference>
<gene>
    <name evidence="8" type="ORF">SAMN05444266_103226</name>
</gene>
<evidence type="ECO:0000256" key="3">
    <source>
        <dbReference type="ARBA" id="ARBA00022729"/>
    </source>
</evidence>
<keyword evidence="3" id="KW-0732">Signal</keyword>
<dbReference type="EMBL" id="FRBL01000003">
    <property type="protein sequence ID" value="SHL40460.1"/>
    <property type="molecule type" value="Genomic_DNA"/>
</dbReference>
<protein>
    <submittedName>
        <fullName evidence="8">Starch-binding associating with outer membrane</fullName>
    </submittedName>
</protein>
<sequence length="607" mass="66944">MRLLKHIIKPIATAGICAVVLLTSCNKDFFEIEDPNGIEDEVMWESEGAVGLYLNRAYAMIIPKWPTIGGIHNSSDETNNINADFMYGRLTENSVTDIGTSSGLTANRYADIRRCNTGIEGINSSKTLSQTARNTLKAQFYFLRAYAYFNLVRLYGGVPLVLRAQGQAEDDLQVPRSKTSECVAQIAADCDSAAAYLPAKWTGNDIGRATRAAALAVKAKVLLYWASPQFNIGNDAARWENAYTASKAAYTACVNDGYSLIKNYGDLFVTEDNPEILIVRKYTTTKDLGTNTEQVTRPYSETVSGGGSNQPTWNLVKAYTMSNGLPITDANAGYDPVLFWNNRDPRFKATISYNGDVWPLSGKSGRIQYTYKGVVEESPSTIVTGFYCKRLCNPSISAAQAAYNSNSGGGSGMDWIEMRFAEVILNLAECANETGKLSEAKDMVRLIRQRAGIRQGTYDYGLSIANDMAAMRKLLLNERQIEFAFEGMRYHDLRRTRNLTLITNRESYIPSPISPYVGGTGGTNPDATKIYLDKVYPSGIKPRDTLNLQNPATYSRVLQLTAASLEGSDAISLPDKYYVYPLPNTFTRTPAIQQTNGWSGGTFDPYQ</sequence>
<dbReference type="InterPro" id="IPR033985">
    <property type="entry name" value="SusD-like_N"/>
</dbReference>
<dbReference type="InterPro" id="IPR011990">
    <property type="entry name" value="TPR-like_helical_dom_sf"/>
</dbReference>
<feature type="domain" description="SusD-like N-terminal" evidence="7">
    <location>
        <begin position="106"/>
        <end position="223"/>
    </location>
</feature>
<evidence type="ECO:0000256" key="1">
    <source>
        <dbReference type="ARBA" id="ARBA00004442"/>
    </source>
</evidence>
<evidence type="ECO:0000313" key="9">
    <source>
        <dbReference type="Proteomes" id="UP000184420"/>
    </source>
</evidence>
<proteinExistence type="inferred from homology"/>
<comment type="similarity">
    <text evidence="2">Belongs to the SusD family.</text>
</comment>
<reference evidence="8 9" key="1">
    <citation type="submission" date="2016-11" db="EMBL/GenBank/DDBJ databases">
        <authorList>
            <person name="Jaros S."/>
            <person name="Januszkiewicz K."/>
            <person name="Wedrychowicz H."/>
        </authorList>
    </citation>
    <scope>NUCLEOTIDE SEQUENCE [LARGE SCALE GENOMIC DNA]</scope>
    <source>
        <strain evidence="8 9">DSM 27406</strain>
    </source>
</reference>
<dbReference type="PROSITE" id="PS51257">
    <property type="entry name" value="PROKAR_LIPOPROTEIN"/>
    <property type="match status" value="1"/>
</dbReference>
<dbReference type="SUPFAM" id="SSF48452">
    <property type="entry name" value="TPR-like"/>
    <property type="match status" value="1"/>
</dbReference>
<dbReference type="RefSeq" id="WP_073079962.1">
    <property type="nucleotide sequence ID" value="NZ_FRBL01000003.1"/>
</dbReference>
<dbReference type="STRING" id="1419482.SAMN05444266_103226"/>
<evidence type="ECO:0000313" key="8">
    <source>
        <dbReference type="EMBL" id="SHL40460.1"/>
    </source>
</evidence>
<organism evidence="8 9">
    <name type="scientific">Chitinophaga jiangningensis</name>
    <dbReference type="NCBI Taxonomy" id="1419482"/>
    <lineage>
        <taxon>Bacteria</taxon>
        <taxon>Pseudomonadati</taxon>
        <taxon>Bacteroidota</taxon>
        <taxon>Chitinophagia</taxon>
        <taxon>Chitinophagales</taxon>
        <taxon>Chitinophagaceae</taxon>
        <taxon>Chitinophaga</taxon>
    </lineage>
</organism>
<dbReference type="GO" id="GO:0009279">
    <property type="term" value="C:cell outer membrane"/>
    <property type="evidence" value="ECO:0007669"/>
    <property type="project" value="UniProtKB-SubCell"/>
</dbReference>
<dbReference type="Pfam" id="PF14322">
    <property type="entry name" value="SusD-like_3"/>
    <property type="match status" value="1"/>
</dbReference>
<dbReference type="OrthoDB" id="5694214at2"/>